<dbReference type="Proteomes" id="UP000799772">
    <property type="component" value="Unassembled WGS sequence"/>
</dbReference>
<comment type="catalytic activity">
    <reaction evidence="14">
        <text>a 1,2-diacyl-sn-glycero-3-phospho-(1D-myo-inositol)(in) = a 1,2-diacyl-sn-glycero-3-phospho-(1D-myo-inositol)(out)</text>
        <dbReference type="Rhea" id="RHEA:38691"/>
        <dbReference type="ChEBI" id="CHEBI:57880"/>
    </reaction>
    <physiologicalReaction direction="left-to-right" evidence="14">
        <dbReference type="Rhea" id="RHEA:38692"/>
    </physiologicalReaction>
</comment>
<evidence type="ECO:0000313" key="20">
    <source>
        <dbReference type="EMBL" id="KAF2097660.1"/>
    </source>
</evidence>
<keyword evidence="7" id="KW-0349">Heme</keyword>
<comment type="caution">
    <text evidence="20">The sequence shown here is derived from an EMBL/GenBank/DDBJ whole genome shotgun (WGS) entry which is preliminary data.</text>
</comment>
<dbReference type="SMART" id="SM00516">
    <property type="entry name" value="SEC14"/>
    <property type="match status" value="1"/>
</dbReference>
<dbReference type="InterPro" id="IPR036865">
    <property type="entry name" value="CRAL-TRIO_dom_sf"/>
</dbReference>
<evidence type="ECO:0000256" key="9">
    <source>
        <dbReference type="ARBA" id="ARBA00022824"/>
    </source>
</evidence>
<evidence type="ECO:0000256" key="2">
    <source>
        <dbReference type="ARBA" id="ARBA00004406"/>
    </source>
</evidence>
<dbReference type="Pfam" id="PF00650">
    <property type="entry name" value="CRAL_TRIO"/>
    <property type="match status" value="1"/>
</dbReference>
<feature type="transmembrane region" description="Helical" evidence="18">
    <location>
        <begin position="247"/>
        <end position="266"/>
    </location>
</feature>
<keyword evidence="6 16" id="KW-0963">Cytoplasm</keyword>
<dbReference type="Gene3D" id="3.40.525.10">
    <property type="entry name" value="CRAL-TRIO lipid binding domain"/>
    <property type="match status" value="1"/>
</dbReference>
<comment type="subcellular location">
    <subcellularLocation>
        <location evidence="16">Cytoplasm</location>
    </subcellularLocation>
    <subcellularLocation>
        <location evidence="2 16">Endoplasmic reticulum membrane</location>
        <topology evidence="2 16">Peripheral membrane protein</topology>
    </subcellularLocation>
    <subcellularLocation>
        <location evidence="16">Microsome membrane</location>
        <topology evidence="16">Peripheral membrane protein</topology>
    </subcellularLocation>
</comment>
<dbReference type="InterPro" id="IPR036273">
    <property type="entry name" value="CRAL/TRIO_N_dom_sf"/>
</dbReference>
<evidence type="ECO:0000256" key="18">
    <source>
        <dbReference type="SAM" id="Phobius"/>
    </source>
</evidence>
<keyword evidence="11" id="KW-0408">Iron</keyword>
<feature type="non-terminal residue" evidence="20">
    <location>
        <position position="1"/>
    </location>
</feature>
<dbReference type="SUPFAM" id="SSF46938">
    <property type="entry name" value="CRAL/TRIO N-terminal domain"/>
    <property type="match status" value="1"/>
</dbReference>
<proteinExistence type="inferred from homology"/>
<evidence type="ECO:0000256" key="1">
    <source>
        <dbReference type="ARBA" id="ARBA00001970"/>
    </source>
</evidence>
<evidence type="ECO:0000256" key="11">
    <source>
        <dbReference type="ARBA" id="ARBA00023004"/>
    </source>
</evidence>
<gene>
    <name evidence="20" type="ORF">NA57DRAFT_26800</name>
</gene>
<keyword evidence="18" id="KW-0812">Transmembrane</keyword>
<evidence type="ECO:0000256" key="15">
    <source>
        <dbReference type="ARBA" id="ARBA00024180"/>
    </source>
</evidence>
<dbReference type="GO" id="GO:0017157">
    <property type="term" value="P:regulation of exocytosis"/>
    <property type="evidence" value="ECO:0007669"/>
    <property type="project" value="TreeGrafter"/>
</dbReference>
<evidence type="ECO:0000313" key="21">
    <source>
        <dbReference type="Proteomes" id="UP000799772"/>
    </source>
</evidence>
<dbReference type="InterPro" id="IPR042938">
    <property type="entry name" value="Sfh5"/>
</dbReference>
<dbReference type="GO" id="GO:0005829">
    <property type="term" value="C:cytosol"/>
    <property type="evidence" value="ECO:0007669"/>
    <property type="project" value="TreeGrafter"/>
</dbReference>
<keyword evidence="5 16" id="KW-0813">Transport</keyword>
<dbReference type="GO" id="GO:0043001">
    <property type="term" value="P:Golgi to plasma membrane protein transport"/>
    <property type="evidence" value="ECO:0007669"/>
    <property type="project" value="TreeGrafter"/>
</dbReference>
<feature type="non-terminal residue" evidence="20">
    <location>
        <position position="312"/>
    </location>
</feature>
<comment type="similarity">
    <text evidence="3 16">Belongs to the SFH5 family.</text>
</comment>
<comment type="cofactor">
    <cofactor evidence="1">
        <name>heme b</name>
        <dbReference type="ChEBI" id="CHEBI:60344"/>
    </cofactor>
</comment>
<reference evidence="20" key="1">
    <citation type="journal article" date="2020" name="Stud. Mycol.">
        <title>101 Dothideomycetes genomes: a test case for predicting lifestyles and emergence of pathogens.</title>
        <authorList>
            <person name="Haridas S."/>
            <person name="Albert R."/>
            <person name="Binder M."/>
            <person name="Bloem J."/>
            <person name="Labutti K."/>
            <person name="Salamov A."/>
            <person name="Andreopoulos B."/>
            <person name="Baker S."/>
            <person name="Barry K."/>
            <person name="Bills G."/>
            <person name="Bluhm B."/>
            <person name="Cannon C."/>
            <person name="Castanera R."/>
            <person name="Culley D."/>
            <person name="Daum C."/>
            <person name="Ezra D."/>
            <person name="Gonzalez J."/>
            <person name="Henrissat B."/>
            <person name="Kuo A."/>
            <person name="Liang C."/>
            <person name="Lipzen A."/>
            <person name="Lutzoni F."/>
            <person name="Magnuson J."/>
            <person name="Mondo S."/>
            <person name="Nolan M."/>
            <person name="Ohm R."/>
            <person name="Pangilinan J."/>
            <person name="Park H.-J."/>
            <person name="Ramirez L."/>
            <person name="Alfaro M."/>
            <person name="Sun H."/>
            <person name="Tritt A."/>
            <person name="Yoshinaga Y."/>
            <person name="Zwiers L.-H."/>
            <person name="Turgeon B."/>
            <person name="Goodwin S."/>
            <person name="Spatafora J."/>
            <person name="Crous P."/>
            <person name="Grigoriev I."/>
        </authorList>
    </citation>
    <scope>NUCLEOTIDE SEQUENCE</scope>
    <source>
        <strain evidence="20">CBS 133067</strain>
    </source>
</reference>
<feature type="compositionally biased region" description="Basic and acidic residues" evidence="17">
    <location>
        <begin position="22"/>
        <end position="35"/>
    </location>
</feature>
<name>A0A9P4M5C3_9PEZI</name>
<dbReference type="InterPro" id="IPR001251">
    <property type="entry name" value="CRAL-TRIO_dom"/>
</dbReference>
<feature type="domain" description="CRAL-TRIO" evidence="19">
    <location>
        <begin position="166"/>
        <end position="303"/>
    </location>
</feature>
<keyword evidence="10 16" id="KW-0492">Microsome</keyword>
<evidence type="ECO:0000256" key="7">
    <source>
        <dbReference type="ARBA" id="ARBA00022617"/>
    </source>
</evidence>
<keyword evidence="12 16" id="KW-0445">Lipid transport</keyword>
<keyword evidence="9 16" id="KW-0256">Endoplasmic reticulum</keyword>
<organism evidence="20 21">
    <name type="scientific">Rhizodiscina lignyota</name>
    <dbReference type="NCBI Taxonomy" id="1504668"/>
    <lineage>
        <taxon>Eukaryota</taxon>
        <taxon>Fungi</taxon>
        <taxon>Dikarya</taxon>
        <taxon>Ascomycota</taxon>
        <taxon>Pezizomycotina</taxon>
        <taxon>Dothideomycetes</taxon>
        <taxon>Pleosporomycetidae</taxon>
        <taxon>Aulographales</taxon>
        <taxon>Rhizodiscinaceae</taxon>
        <taxon>Rhizodiscina</taxon>
    </lineage>
</organism>
<evidence type="ECO:0000256" key="3">
    <source>
        <dbReference type="ARBA" id="ARBA00006667"/>
    </source>
</evidence>
<accession>A0A9P4M5C3</accession>
<dbReference type="InterPro" id="IPR011074">
    <property type="entry name" value="CRAL/TRIO_N_dom"/>
</dbReference>
<dbReference type="SUPFAM" id="SSF52087">
    <property type="entry name" value="CRAL/TRIO domain"/>
    <property type="match status" value="1"/>
</dbReference>
<sequence>TTAVVNDASAAPAVDSTNATEQPKHDEAPLLKDESVTPSAPVKPYDALLADLDAILKEADYDEVYGLKLSPSGDLHTSVILQKFLRANANDLAKAKEQLLATLKWRKEYQPLKAIEEVFSKERFGGLGYVVKVQELPSGGPGVVTFNVYGSAKGKEEATFGDLDGFLRWRIGLMELGLSHVLADLKSGAKTDPVPDYGAGPDPYQGIQVHDYLNISMLRQNSYTKAATGKIIPLFSKHYPETMAKKFFVNVAVLAAWIFPVIKLMMPKETAKKLFMLSYGTELTKEVGKGIPKAYGGEADSLEVIGETLKLE</sequence>
<evidence type="ECO:0000256" key="13">
    <source>
        <dbReference type="ARBA" id="ARBA00023136"/>
    </source>
</evidence>
<dbReference type="GO" id="GO:0032541">
    <property type="term" value="C:cortical endoplasmic reticulum"/>
    <property type="evidence" value="ECO:0007669"/>
    <property type="project" value="TreeGrafter"/>
</dbReference>
<dbReference type="PANTHER" id="PTHR47669">
    <property type="entry name" value="PHOSPHATIDYLINOSITOL TRANSFER PROTEIN SFH5"/>
    <property type="match status" value="1"/>
</dbReference>
<keyword evidence="13 16" id="KW-0472">Membrane</keyword>
<evidence type="ECO:0000256" key="14">
    <source>
        <dbReference type="ARBA" id="ARBA00024146"/>
    </source>
</evidence>
<dbReference type="OrthoDB" id="75724at2759"/>
<evidence type="ECO:0000256" key="12">
    <source>
        <dbReference type="ARBA" id="ARBA00023055"/>
    </source>
</evidence>
<dbReference type="AlphaFoldDB" id="A0A9P4M5C3"/>
<dbReference type="EMBL" id="ML978127">
    <property type="protein sequence ID" value="KAF2097660.1"/>
    <property type="molecule type" value="Genomic_DNA"/>
</dbReference>
<comment type="function">
    <text evidence="15">Non-classical phosphatidylinositol (PtdIns) transfer protein (PITP), which exhibits PtdIns-binding/transfer activity in the absence of detectable PtdCho-binding/transfer activity. Regulates PtdIns(4,5)P2 homeostasis at the plasma membrane. Heme-binding protein that may play a role in organic oxidant-induced stress responses.</text>
</comment>
<keyword evidence="8" id="KW-0479">Metal-binding</keyword>
<evidence type="ECO:0000256" key="6">
    <source>
        <dbReference type="ARBA" id="ARBA00022490"/>
    </source>
</evidence>
<keyword evidence="18" id="KW-1133">Transmembrane helix</keyword>
<evidence type="ECO:0000256" key="10">
    <source>
        <dbReference type="ARBA" id="ARBA00022848"/>
    </source>
</evidence>
<evidence type="ECO:0000256" key="8">
    <source>
        <dbReference type="ARBA" id="ARBA00022723"/>
    </source>
</evidence>
<protein>
    <recommendedName>
        <fullName evidence="4 16">Phosphatidylinositol transfer protein SFH5</fullName>
        <shortName evidence="16">PITP SFH5</shortName>
    </recommendedName>
</protein>
<dbReference type="GO" id="GO:0008526">
    <property type="term" value="F:phosphatidylinositol transfer activity"/>
    <property type="evidence" value="ECO:0007669"/>
    <property type="project" value="UniProtKB-UniRule"/>
</dbReference>
<evidence type="ECO:0000259" key="19">
    <source>
        <dbReference type="PROSITE" id="PS50191"/>
    </source>
</evidence>
<feature type="region of interest" description="Disordered" evidence="17">
    <location>
        <begin position="1"/>
        <end position="38"/>
    </location>
</feature>
<keyword evidence="21" id="KW-1185">Reference proteome</keyword>
<dbReference type="GO" id="GO:0046872">
    <property type="term" value="F:metal ion binding"/>
    <property type="evidence" value="ECO:0007669"/>
    <property type="project" value="UniProtKB-KW"/>
</dbReference>
<dbReference type="GO" id="GO:0005886">
    <property type="term" value="C:plasma membrane"/>
    <property type="evidence" value="ECO:0007669"/>
    <property type="project" value="TreeGrafter"/>
</dbReference>
<evidence type="ECO:0000256" key="17">
    <source>
        <dbReference type="SAM" id="MobiDB-lite"/>
    </source>
</evidence>
<evidence type="ECO:0000256" key="4">
    <source>
        <dbReference type="ARBA" id="ARBA00018320"/>
    </source>
</evidence>
<evidence type="ECO:0000256" key="16">
    <source>
        <dbReference type="RuleBase" id="RU367059"/>
    </source>
</evidence>
<dbReference type="CDD" id="cd00170">
    <property type="entry name" value="SEC14"/>
    <property type="match status" value="1"/>
</dbReference>
<dbReference type="PROSITE" id="PS50191">
    <property type="entry name" value="CRAL_TRIO"/>
    <property type="match status" value="1"/>
</dbReference>
<dbReference type="PANTHER" id="PTHR47669:SF1">
    <property type="entry name" value="PHOSPHATIDYLINOSITOL TRANSFER PROTEIN SFH5"/>
    <property type="match status" value="1"/>
</dbReference>
<dbReference type="Pfam" id="PF03765">
    <property type="entry name" value="CRAL_TRIO_N"/>
    <property type="match status" value="1"/>
</dbReference>
<dbReference type="GO" id="GO:0005789">
    <property type="term" value="C:endoplasmic reticulum membrane"/>
    <property type="evidence" value="ECO:0007669"/>
    <property type="project" value="UniProtKB-SubCell"/>
</dbReference>
<evidence type="ECO:0000256" key="5">
    <source>
        <dbReference type="ARBA" id="ARBA00022448"/>
    </source>
</evidence>